<proteinExistence type="predicted"/>
<keyword evidence="3" id="KW-1185">Reference proteome</keyword>
<name>A0A165XUH2_9AGAM</name>
<evidence type="ECO:0000259" key="1">
    <source>
        <dbReference type="PROSITE" id="PS50097"/>
    </source>
</evidence>
<feature type="domain" description="BTB" evidence="1">
    <location>
        <begin position="21"/>
        <end position="84"/>
    </location>
</feature>
<evidence type="ECO:0000313" key="2">
    <source>
        <dbReference type="EMBL" id="KZT32565.1"/>
    </source>
</evidence>
<organism evidence="2 3">
    <name type="scientific">Sistotremastrum suecicum HHB10207 ss-3</name>
    <dbReference type="NCBI Taxonomy" id="1314776"/>
    <lineage>
        <taxon>Eukaryota</taxon>
        <taxon>Fungi</taxon>
        <taxon>Dikarya</taxon>
        <taxon>Basidiomycota</taxon>
        <taxon>Agaricomycotina</taxon>
        <taxon>Agaricomycetes</taxon>
        <taxon>Sistotremastrales</taxon>
        <taxon>Sistotremastraceae</taxon>
        <taxon>Sistotremastrum</taxon>
    </lineage>
</organism>
<gene>
    <name evidence="2" type="ORF">SISSUDRAFT_1066832</name>
</gene>
<protein>
    <recommendedName>
        <fullName evidence="1">BTB domain-containing protein</fullName>
    </recommendedName>
</protein>
<reference evidence="2 3" key="1">
    <citation type="journal article" date="2016" name="Mol. Biol. Evol.">
        <title>Comparative Genomics of Early-Diverging Mushroom-Forming Fungi Provides Insights into the Origins of Lignocellulose Decay Capabilities.</title>
        <authorList>
            <person name="Nagy L.G."/>
            <person name="Riley R."/>
            <person name="Tritt A."/>
            <person name="Adam C."/>
            <person name="Daum C."/>
            <person name="Floudas D."/>
            <person name="Sun H."/>
            <person name="Yadav J.S."/>
            <person name="Pangilinan J."/>
            <person name="Larsson K.H."/>
            <person name="Matsuura K."/>
            <person name="Barry K."/>
            <person name="Labutti K."/>
            <person name="Kuo R."/>
            <person name="Ohm R.A."/>
            <person name="Bhattacharya S.S."/>
            <person name="Shirouzu T."/>
            <person name="Yoshinaga Y."/>
            <person name="Martin F.M."/>
            <person name="Grigoriev I.V."/>
            <person name="Hibbett D.S."/>
        </authorList>
    </citation>
    <scope>NUCLEOTIDE SEQUENCE [LARGE SCALE GENOMIC DNA]</scope>
    <source>
        <strain evidence="2 3">HHB10207 ss-3</strain>
    </source>
</reference>
<dbReference type="EMBL" id="KV428318">
    <property type="protein sequence ID" value="KZT32565.1"/>
    <property type="molecule type" value="Genomic_DNA"/>
</dbReference>
<dbReference type="Pfam" id="PF00651">
    <property type="entry name" value="BTB"/>
    <property type="match status" value="1"/>
</dbReference>
<dbReference type="SMART" id="SM00225">
    <property type="entry name" value="BTB"/>
    <property type="match status" value="1"/>
</dbReference>
<dbReference type="PROSITE" id="PS50097">
    <property type="entry name" value="BTB"/>
    <property type="match status" value="1"/>
</dbReference>
<sequence length="315" mass="37283">MDSTSSVVENTISPEFHFPDADRIIRTTDKMTFHVHKFILSFASRVFRDMLSLDNLQRPSHPHQRVVDVSETSMIWDAALRYLYPLPRPTFKNLGPIALLFAISDKYDIPIIASALEDTILISNLSKRYPIRSFALAKKFNRARLLTRAETELVKQRCEIIRTMTVPEELDYITVDDVRRLEFYRTERLSRIRKYLTTTKLLPTPECNCWERYKRTVPKRCEAWECFVDACWEELRETPTSDISDLRLRRRAVEESECPDAQEVLFRHYDLDIGTLEYEVSRYAWLYPEKWAESKATIAATNEEEREDIEFEYNE</sequence>
<accession>A0A165XUH2</accession>
<dbReference type="SUPFAM" id="SSF54695">
    <property type="entry name" value="POZ domain"/>
    <property type="match status" value="1"/>
</dbReference>
<dbReference type="InterPro" id="IPR011333">
    <property type="entry name" value="SKP1/BTB/POZ_sf"/>
</dbReference>
<evidence type="ECO:0000313" key="3">
    <source>
        <dbReference type="Proteomes" id="UP000076798"/>
    </source>
</evidence>
<dbReference type="InterPro" id="IPR000210">
    <property type="entry name" value="BTB/POZ_dom"/>
</dbReference>
<dbReference type="AlphaFoldDB" id="A0A165XUH2"/>
<dbReference type="Gene3D" id="3.30.710.10">
    <property type="entry name" value="Potassium Channel Kv1.1, Chain A"/>
    <property type="match status" value="1"/>
</dbReference>
<dbReference type="Proteomes" id="UP000076798">
    <property type="component" value="Unassembled WGS sequence"/>
</dbReference>
<dbReference type="OrthoDB" id="71307at2759"/>